<evidence type="ECO:0000256" key="4">
    <source>
        <dbReference type="ARBA" id="ARBA00023139"/>
    </source>
</evidence>
<keyword evidence="4" id="KW-0564">Palmitate</keyword>
<keyword evidence="2" id="KW-0732">Signal</keyword>
<evidence type="ECO:0000256" key="2">
    <source>
        <dbReference type="ARBA" id="ARBA00022729"/>
    </source>
</evidence>
<evidence type="ECO:0000256" key="1">
    <source>
        <dbReference type="ARBA" id="ARBA00022475"/>
    </source>
</evidence>
<keyword evidence="3" id="KW-0472">Membrane</keyword>
<dbReference type="PANTHER" id="PTHR43649">
    <property type="entry name" value="ARABINOSE-BINDING PROTEIN-RELATED"/>
    <property type="match status" value="1"/>
</dbReference>
<dbReference type="InterPro" id="IPR006059">
    <property type="entry name" value="SBP"/>
</dbReference>
<proteinExistence type="predicted"/>
<gene>
    <name evidence="6" type="ORF">ACJEBI_23085</name>
</gene>
<evidence type="ECO:0000256" key="3">
    <source>
        <dbReference type="ARBA" id="ARBA00023136"/>
    </source>
</evidence>
<evidence type="ECO:0000256" key="5">
    <source>
        <dbReference type="ARBA" id="ARBA00023288"/>
    </source>
</evidence>
<comment type="caution">
    <text evidence="6">The sequence shown here is derived from an EMBL/GenBank/DDBJ whole genome shotgun (WGS) entry which is preliminary data.</text>
</comment>
<dbReference type="InterPro" id="IPR050490">
    <property type="entry name" value="Bact_solute-bd_prot1"/>
</dbReference>
<reference evidence="6 7" key="1">
    <citation type="submission" date="2024-11" db="EMBL/GenBank/DDBJ databases">
        <authorList>
            <person name="Lucas J.A."/>
        </authorList>
    </citation>
    <scope>NUCLEOTIDE SEQUENCE [LARGE SCALE GENOMIC DNA]</scope>
    <source>
        <strain evidence="6 7">Z 5.4</strain>
    </source>
</reference>
<evidence type="ECO:0000313" key="7">
    <source>
        <dbReference type="Proteomes" id="UP001623041"/>
    </source>
</evidence>
<dbReference type="EMBL" id="JBJHQH010000022">
    <property type="protein sequence ID" value="MFK9094343.1"/>
    <property type="molecule type" value="Genomic_DNA"/>
</dbReference>
<keyword evidence="5" id="KW-0449">Lipoprotein</keyword>
<dbReference type="PANTHER" id="PTHR43649:SF33">
    <property type="entry name" value="POLYGALACTURONAN_RHAMNOGALACTURONAN-BINDING PROTEIN YTCQ"/>
    <property type="match status" value="1"/>
</dbReference>
<dbReference type="Proteomes" id="UP001623041">
    <property type="component" value="Unassembled WGS sequence"/>
</dbReference>
<dbReference type="SUPFAM" id="SSF53850">
    <property type="entry name" value="Periplasmic binding protein-like II"/>
    <property type="match status" value="1"/>
</dbReference>
<protein>
    <submittedName>
        <fullName evidence="6">ABC transporter substrate-binding protein</fullName>
    </submittedName>
</protein>
<sequence length="384" mass="43423">MIQLKGMTWDHVRGIAPLKEATKHFKQMNPTVEIIWDARSLKDFEDFPLESLADQYDFLLVDHPFIGTGVSKNILTPLDDYLPESYLLDQKQNSVGKSFSSYTWENKQWALAVDAASQVAVYREDLLSKLNLQVPDSWEDVIRLIKELPGNYKVGIPLNPTHCFLSFLALCVNHDDEGFWTEEGINPDAAAASLHLLRTLTPLLHSSSLDVNPIQMSEAMASEGEIVYSPLMFGYVSYARKEFTKRVLRFTDIPSAHPEPKGGILGGVGLAISAYSKHKEVASEFVKLVGSENFQVGPYFESGGQPGHRRAWEAPAVNDCSNYFFKNTLRSLDYSYLRPRFSGYPLFQEKVGYIINEYLKKGGNTFDLIHTINNLYREFKMVAT</sequence>
<dbReference type="Pfam" id="PF13416">
    <property type="entry name" value="SBP_bac_8"/>
    <property type="match status" value="1"/>
</dbReference>
<dbReference type="RefSeq" id="WP_406582817.1">
    <property type="nucleotide sequence ID" value="NZ_JBJHQH010000022.1"/>
</dbReference>
<dbReference type="Gene3D" id="3.40.190.10">
    <property type="entry name" value="Periplasmic binding protein-like II"/>
    <property type="match status" value="2"/>
</dbReference>
<organism evidence="6 7">
    <name type="scientific">Bacillus salipaludis</name>
    <dbReference type="NCBI Taxonomy" id="2547811"/>
    <lineage>
        <taxon>Bacteria</taxon>
        <taxon>Bacillati</taxon>
        <taxon>Bacillota</taxon>
        <taxon>Bacilli</taxon>
        <taxon>Bacillales</taxon>
        <taxon>Bacillaceae</taxon>
        <taxon>Bacillus</taxon>
    </lineage>
</organism>
<keyword evidence="7" id="KW-1185">Reference proteome</keyword>
<name>A0ABW8RLX9_9BACI</name>
<evidence type="ECO:0000313" key="6">
    <source>
        <dbReference type="EMBL" id="MFK9094343.1"/>
    </source>
</evidence>
<accession>A0ABW8RLX9</accession>
<keyword evidence="1" id="KW-1003">Cell membrane</keyword>